<dbReference type="RefSeq" id="XP_005775213.1">
    <property type="nucleotide sequence ID" value="XM_005775156.1"/>
</dbReference>
<dbReference type="GeneID" id="17268331"/>
<dbReference type="Proteomes" id="UP000013827">
    <property type="component" value="Unassembled WGS sequence"/>
</dbReference>
<evidence type="ECO:0000313" key="2">
    <source>
        <dbReference type="Proteomes" id="UP000013827"/>
    </source>
</evidence>
<dbReference type="InterPro" id="IPR036249">
    <property type="entry name" value="Thioredoxin-like_sf"/>
</dbReference>
<dbReference type="HOGENOM" id="CLU_964524_0_0_1"/>
<dbReference type="SUPFAM" id="SSF52833">
    <property type="entry name" value="Thioredoxin-like"/>
    <property type="match status" value="1"/>
</dbReference>
<name>A0A0D3JGZ9_EMIH1</name>
<dbReference type="KEGG" id="ehx:EMIHUDRAFT_95416"/>
<evidence type="ECO:0008006" key="3">
    <source>
        <dbReference type="Google" id="ProtNLM"/>
    </source>
</evidence>
<dbReference type="EnsemblProtists" id="EOD22784">
    <property type="protein sequence ID" value="EOD22784"/>
    <property type="gene ID" value="EMIHUDRAFT_95416"/>
</dbReference>
<proteinExistence type="predicted"/>
<reference evidence="2" key="1">
    <citation type="journal article" date="2013" name="Nature">
        <title>Pan genome of the phytoplankton Emiliania underpins its global distribution.</title>
        <authorList>
            <person name="Read B.A."/>
            <person name="Kegel J."/>
            <person name="Klute M.J."/>
            <person name="Kuo A."/>
            <person name="Lefebvre S.C."/>
            <person name="Maumus F."/>
            <person name="Mayer C."/>
            <person name="Miller J."/>
            <person name="Monier A."/>
            <person name="Salamov A."/>
            <person name="Young J."/>
            <person name="Aguilar M."/>
            <person name="Claverie J.M."/>
            <person name="Frickenhaus S."/>
            <person name="Gonzalez K."/>
            <person name="Herman E.K."/>
            <person name="Lin Y.C."/>
            <person name="Napier J."/>
            <person name="Ogata H."/>
            <person name="Sarno A.F."/>
            <person name="Shmutz J."/>
            <person name="Schroeder D."/>
            <person name="de Vargas C."/>
            <person name="Verret F."/>
            <person name="von Dassow P."/>
            <person name="Valentin K."/>
            <person name="Van de Peer Y."/>
            <person name="Wheeler G."/>
            <person name="Dacks J.B."/>
            <person name="Delwiche C.F."/>
            <person name="Dyhrman S.T."/>
            <person name="Glockner G."/>
            <person name="John U."/>
            <person name="Richards T."/>
            <person name="Worden A.Z."/>
            <person name="Zhang X."/>
            <person name="Grigoriev I.V."/>
            <person name="Allen A.E."/>
            <person name="Bidle K."/>
            <person name="Borodovsky M."/>
            <person name="Bowler C."/>
            <person name="Brownlee C."/>
            <person name="Cock J.M."/>
            <person name="Elias M."/>
            <person name="Gladyshev V.N."/>
            <person name="Groth M."/>
            <person name="Guda C."/>
            <person name="Hadaegh A."/>
            <person name="Iglesias-Rodriguez M.D."/>
            <person name="Jenkins J."/>
            <person name="Jones B.M."/>
            <person name="Lawson T."/>
            <person name="Leese F."/>
            <person name="Lindquist E."/>
            <person name="Lobanov A."/>
            <person name="Lomsadze A."/>
            <person name="Malik S.B."/>
            <person name="Marsh M.E."/>
            <person name="Mackinder L."/>
            <person name="Mock T."/>
            <person name="Mueller-Roeber B."/>
            <person name="Pagarete A."/>
            <person name="Parker M."/>
            <person name="Probert I."/>
            <person name="Quesneville H."/>
            <person name="Raines C."/>
            <person name="Rensing S.A."/>
            <person name="Riano-Pachon D.M."/>
            <person name="Richier S."/>
            <person name="Rokitta S."/>
            <person name="Shiraiwa Y."/>
            <person name="Soanes D.M."/>
            <person name="van der Giezen M."/>
            <person name="Wahlund T.M."/>
            <person name="Williams B."/>
            <person name="Wilson W."/>
            <person name="Wolfe G."/>
            <person name="Wurch L.L."/>
        </authorList>
    </citation>
    <scope>NUCLEOTIDE SEQUENCE</scope>
</reference>
<dbReference type="PaxDb" id="2903-EOD22784"/>
<accession>A0A0D3JGZ9</accession>
<keyword evidence="2" id="KW-1185">Reference proteome</keyword>
<organism evidence="1 2">
    <name type="scientific">Emiliania huxleyi (strain CCMP1516)</name>
    <dbReference type="NCBI Taxonomy" id="280463"/>
    <lineage>
        <taxon>Eukaryota</taxon>
        <taxon>Haptista</taxon>
        <taxon>Haptophyta</taxon>
        <taxon>Prymnesiophyceae</taxon>
        <taxon>Isochrysidales</taxon>
        <taxon>Noelaerhabdaceae</taxon>
        <taxon>Emiliania</taxon>
    </lineage>
</organism>
<dbReference type="AlphaFoldDB" id="A0A0D3JGZ9"/>
<protein>
    <recommendedName>
        <fullName evidence="3">Thioredoxin domain-containing protein</fullName>
    </recommendedName>
</protein>
<dbReference type="STRING" id="2903.R1EPH0"/>
<sequence>MAPNAAPRSYLSVREGLLQCVFQREDPLEDSDAYWGEEVTREAEVPDGPRPLWLLNVCRTSCGFCQRLAPTWELLAERLARLAGVAYWDADSLPELPPELGDVRATPAVFALVPPAAAAPNASARRWTAVAYAGSLDVDSLSGFAAAYMPTRTRQLHDDDAWASFARLAAQRSVPRAVAFFNRSRAAQTPPILSALSSAYADSLLFGEVRLHGQAEGDAPFEWARSSAVLDSLPALVVLPPSGRPQVCESWAPPRVAACLTAVGGSMAPSWSSGAWGRLGTPQPDIVSS</sequence>
<dbReference type="Gene3D" id="3.40.30.10">
    <property type="entry name" value="Glutaredoxin"/>
    <property type="match status" value="1"/>
</dbReference>
<reference evidence="1" key="2">
    <citation type="submission" date="2024-10" db="UniProtKB">
        <authorList>
            <consortium name="EnsemblProtists"/>
        </authorList>
    </citation>
    <scope>IDENTIFICATION</scope>
</reference>
<evidence type="ECO:0000313" key="1">
    <source>
        <dbReference type="EnsemblProtists" id="EOD22784"/>
    </source>
</evidence>